<evidence type="ECO:0000313" key="4">
    <source>
        <dbReference type="Proteomes" id="UP001293593"/>
    </source>
</evidence>
<dbReference type="AlphaFoldDB" id="A0AAE1MJP9"/>
<comment type="caution">
    <text evidence="3">The sequence shown here is derived from an EMBL/GenBank/DDBJ whole genome shotgun (WGS) entry which is preliminary data.</text>
</comment>
<feature type="region of interest" description="Disordered" evidence="1">
    <location>
        <begin position="23"/>
        <end position="148"/>
    </location>
</feature>
<dbReference type="EMBL" id="JAWXYG010000007">
    <property type="protein sequence ID" value="KAK4267220.1"/>
    <property type="molecule type" value="Genomic_DNA"/>
</dbReference>
<keyword evidence="2" id="KW-1133">Transmembrane helix</keyword>
<keyword evidence="2" id="KW-0812">Transmembrane</keyword>
<feature type="transmembrane region" description="Helical" evidence="2">
    <location>
        <begin position="153"/>
        <end position="174"/>
    </location>
</feature>
<organism evidence="3 4">
    <name type="scientific">Acacia crassicarpa</name>
    <name type="common">northern wattle</name>
    <dbReference type="NCBI Taxonomy" id="499986"/>
    <lineage>
        <taxon>Eukaryota</taxon>
        <taxon>Viridiplantae</taxon>
        <taxon>Streptophyta</taxon>
        <taxon>Embryophyta</taxon>
        <taxon>Tracheophyta</taxon>
        <taxon>Spermatophyta</taxon>
        <taxon>Magnoliopsida</taxon>
        <taxon>eudicotyledons</taxon>
        <taxon>Gunneridae</taxon>
        <taxon>Pentapetalae</taxon>
        <taxon>rosids</taxon>
        <taxon>fabids</taxon>
        <taxon>Fabales</taxon>
        <taxon>Fabaceae</taxon>
        <taxon>Caesalpinioideae</taxon>
        <taxon>mimosoid clade</taxon>
        <taxon>Acacieae</taxon>
        <taxon>Acacia</taxon>
    </lineage>
</organism>
<evidence type="ECO:0000256" key="1">
    <source>
        <dbReference type="SAM" id="MobiDB-lite"/>
    </source>
</evidence>
<keyword evidence="4" id="KW-1185">Reference proteome</keyword>
<dbReference type="PANTHER" id="PTHR36721:SF1">
    <property type="entry name" value="OS04G0446401 PROTEIN"/>
    <property type="match status" value="1"/>
</dbReference>
<accession>A0AAE1MJP9</accession>
<feature type="compositionally biased region" description="Pro residues" evidence="1">
    <location>
        <begin position="28"/>
        <end position="69"/>
    </location>
</feature>
<dbReference type="PANTHER" id="PTHR36721">
    <property type="entry name" value="PROLINE-RICH FAMILY PROTEIN"/>
    <property type="match status" value="1"/>
</dbReference>
<proteinExistence type="predicted"/>
<protein>
    <submittedName>
        <fullName evidence="3">Uncharacterized protein</fullName>
    </submittedName>
</protein>
<evidence type="ECO:0000256" key="2">
    <source>
        <dbReference type="SAM" id="Phobius"/>
    </source>
</evidence>
<evidence type="ECO:0000313" key="3">
    <source>
        <dbReference type="EMBL" id="KAK4267220.1"/>
    </source>
</evidence>
<feature type="compositionally biased region" description="Basic residues" evidence="1">
    <location>
        <begin position="129"/>
        <end position="139"/>
    </location>
</feature>
<reference evidence="3" key="1">
    <citation type="submission" date="2023-10" db="EMBL/GenBank/DDBJ databases">
        <title>Chromosome-level genome of the transformable northern wattle, Acacia crassicarpa.</title>
        <authorList>
            <person name="Massaro I."/>
            <person name="Sinha N.R."/>
            <person name="Poethig S."/>
            <person name="Leichty A.R."/>
        </authorList>
    </citation>
    <scope>NUCLEOTIDE SEQUENCE</scope>
    <source>
        <strain evidence="3">Acra3RX</strain>
        <tissue evidence="3">Leaf</tissue>
    </source>
</reference>
<keyword evidence="2" id="KW-0472">Membrane</keyword>
<dbReference type="Proteomes" id="UP001293593">
    <property type="component" value="Unassembled WGS sequence"/>
</dbReference>
<name>A0AAE1MJP9_9FABA</name>
<gene>
    <name evidence="3" type="ORF">QN277_024031</name>
</gene>
<sequence>MDSPFSTLGFVIFGITFSIYSGIAKSQPPSPSVSRPSPPPLPPPPSYLVPPPPPHTPPRSPPLRPPHSLSPPRSRHSSPPPNLALKGPEPKPNSKSPPLRPPHSLSPPRSRHSSPPPNLALKGPGPKPNSKRPPYHRSPPRPPSPRMNVGKKIGLLFAGIAGIMQIGVVGFLVFKRRQLLRMKDAFEASA</sequence>